<dbReference type="Gene3D" id="1.10.260.40">
    <property type="entry name" value="lambda repressor-like DNA-binding domains"/>
    <property type="match status" value="1"/>
</dbReference>
<keyword evidence="4" id="KW-1185">Reference proteome</keyword>
<accession>A0ABW0YY24</accession>
<dbReference type="CDD" id="cd00093">
    <property type="entry name" value="HTH_XRE"/>
    <property type="match status" value="1"/>
</dbReference>
<dbReference type="SMART" id="SM00530">
    <property type="entry name" value="HTH_XRE"/>
    <property type="match status" value="1"/>
</dbReference>
<gene>
    <name evidence="3" type="ORF">ACFP1Z_09095</name>
</gene>
<dbReference type="Proteomes" id="UP001596083">
    <property type="component" value="Unassembled WGS sequence"/>
</dbReference>
<protein>
    <submittedName>
        <fullName evidence="3">Helix-turn-helix transcriptional regulator</fullName>
    </submittedName>
</protein>
<reference evidence="4" key="1">
    <citation type="journal article" date="2019" name="Int. J. Syst. Evol. Microbiol.">
        <title>The Global Catalogue of Microorganisms (GCM) 10K type strain sequencing project: providing services to taxonomists for standard genome sequencing and annotation.</title>
        <authorList>
            <consortium name="The Broad Institute Genomics Platform"/>
            <consortium name="The Broad Institute Genome Sequencing Center for Infectious Disease"/>
            <person name="Wu L."/>
            <person name="Ma J."/>
        </authorList>
    </citation>
    <scope>NUCLEOTIDE SEQUENCE [LARGE SCALE GENOMIC DNA]</scope>
    <source>
        <strain evidence="4">CGMCC 4.7304</strain>
    </source>
</reference>
<dbReference type="InterPro" id="IPR010982">
    <property type="entry name" value="Lambda_DNA-bd_dom_sf"/>
</dbReference>
<evidence type="ECO:0000313" key="4">
    <source>
        <dbReference type="Proteomes" id="UP001596083"/>
    </source>
</evidence>
<evidence type="ECO:0000256" key="1">
    <source>
        <dbReference type="SAM" id="MobiDB-lite"/>
    </source>
</evidence>
<dbReference type="RefSeq" id="WP_390315416.1">
    <property type="nucleotide sequence ID" value="NZ_JBHSPB010000004.1"/>
</dbReference>
<name>A0ABW0YY24_9ACTN</name>
<feature type="domain" description="HTH cro/C1-type" evidence="2">
    <location>
        <begin position="34"/>
        <end position="90"/>
    </location>
</feature>
<dbReference type="EMBL" id="JBHSPB010000004">
    <property type="protein sequence ID" value="MFC5720316.1"/>
    <property type="molecule type" value="Genomic_DNA"/>
</dbReference>
<proteinExistence type="predicted"/>
<feature type="region of interest" description="Disordered" evidence="1">
    <location>
        <begin position="1"/>
        <end position="22"/>
    </location>
</feature>
<dbReference type="InterPro" id="IPR001387">
    <property type="entry name" value="Cro/C1-type_HTH"/>
</dbReference>
<sequence length="105" mass="11187">MNPVSRQTLHGRSELPETATGHEQIRLSKELGRLVHDRRTEAGVSEEDLAVCLGLTPEAVERIELGGVLPITCELLLRIAAALDVAVELCLASTSSAVRFEAGAA</sequence>
<evidence type="ECO:0000313" key="3">
    <source>
        <dbReference type="EMBL" id="MFC5720316.1"/>
    </source>
</evidence>
<comment type="caution">
    <text evidence="3">The sequence shown here is derived from an EMBL/GenBank/DDBJ whole genome shotgun (WGS) entry which is preliminary data.</text>
</comment>
<feature type="compositionally biased region" description="Polar residues" evidence="1">
    <location>
        <begin position="1"/>
        <end position="10"/>
    </location>
</feature>
<evidence type="ECO:0000259" key="2">
    <source>
        <dbReference type="SMART" id="SM00530"/>
    </source>
</evidence>
<dbReference type="Pfam" id="PF13560">
    <property type="entry name" value="HTH_31"/>
    <property type="match status" value="1"/>
</dbReference>
<organism evidence="3 4">
    <name type="scientific">Streptomyces gamaensis</name>
    <dbReference type="NCBI Taxonomy" id="1763542"/>
    <lineage>
        <taxon>Bacteria</taxon>
        <taxon>Bacillati</taxon>
        <taxon>Actinomycetota</taxon>
        <taxon>Actinomycetes</taxon>
        <taxon>Kitasatosporales</taxon>
        <taxon>Streptomycetaceae</taxon>
        <taxon>Streptomyces</taxon>
    </lineage>
</organism>
<dbReference type="SUPFAM" id="SSF47413">
    <property type="entry name" value="lambda repressor-like DNA-binding domains"/>
    <property type="match status" value="1"/>
</dbReference>